<name>A0A269Y6U9_9LACO</name>
<evidence type="ECO:0000313" key="2">
    <source>
        <dbReference type="EMBL" id="PAK81297.1"/>
    </source>
</evidence>
<sequence>MEEWQRVWAYNKYWIMARSQQLYNKVREMAKDNQWTPEKDLIFKRILEEAANTKPTRATLVTAYQHVWGYFKKNCTDDEKNTYLKLLVTLTPNNDQLGLFLKQLAIKYQITYLLESRIIKEI</sequence>
<dbReference type="Pfam" id="PF08349">
    <property type="entry name" value="DUF1722"/>
    <property type="match status" value="1"/>
</dbReference>
<feature type="domain" description="DUF1722" evidence="1">
    <location>
        <begin position="12"/>
        <end position="119"/>
    </location>
</feature>
<accession>A0A269Y6U9</accession>
<dbReference type="EMBL" id="NCXI01000055">
    <property type="protein sequence ID" value="PAK81297.1"/>
    <property type="molecule type" value="Genomic_DNA"/>
</dbReference>
<dbReference type="RefSeq" id="WP_095354856.1">
    <property type="nucleotide sequence ID" value="NZ_NCXI01000055.1"/>
</dbReference>
<dbReference type="Proteomes" id="UP000216802">
    <property type="component" value="Unassembled WGS sequence"/>
</dbReference>
<protein>
    <recommendedName>
        <fullName evidence="1">DUF1722 domain-containing protein</fullName>
    </recommendedName>
</protein>
<comment type="caution">
    <text evidence="2">The sequence shown here is derived from an EMBL/GenBank/DDBJ whole genome shotgun (WGS) entry which is preliminary data.</text>
</comment>
<gene>
    <name evidence="2" type="ORF">B8W98_07835</name>
</gene>
<reference evidence="2 3" key="1">
    <citation type="submission" date="2017-04" db="EMBL/GenBank/DDBJ databases">
        <title>Kefir bacterial isolates.</title>
        <authorList>
            <person name="Kim Y."/>
            <person name="Blasche S."/>
            <person name="Patil K.R."/>
        </authorList>
    </citation>
    <scope>NUCLEOTIDE SEQUENCE [LARGE SCALE GENOMIC DNA]</scope>
    <source>
        <strain evidence="2 3">OG2</strain>
    </source>
</reference>
<dbReference type="AlphaFoldDB" id="A0A269Y6U9"/>
<evidence type="ECO:0000259" key="1">
    <source>
        <dbReference type="Pfam" id="PF08349"/>
    </source>
</evidence>
<organism evidence="2 3">
    <name type="scientific">Lentilactobacillus parakefiri</name>
    <dbReference type="NCBI Taxonomy" id="152332"/>
    <lineage>
        <taxon>Bacteria</taxon>
        <taxon>Bacillati</taxon>
        <taxon>Bacillota</taxon>
        <taxon>Bacilli</taxon>
        <taxon>Lactobacillales</taxon>
        <taxon>Lactobacillaceae</taxon>
        <taxon>Lentilactobacillus</taxon>
    </lineage>
</organism>
<proteinExistence type="predicted"/>
<evidence type="ECO:0000313" key="3">
    <source>
        <dbReference type="Proteomes" id="UP000216802"/>
    </source>
</evidence>
<dbReference type="InterPro" id="IPR013560">
    <property type="entry name" value="DUF1722"/>
</dbReference>